<keyword evidence="6" id="KW-0289">Folate biosynthesis</keyword>
<feature type="domain" description="Chorismate-utilising enzyme C-terminal" evidence="12">
    <location>
        <begin position="503"/>
        <end position="789"/>
    </location>
</feature>
<dbReference type="InterPro" id="IPR006805">
    <property type="entry name" value="Anth_synth_I_N"/>
</dbReference>
<evidence type="ECO:0000313" key="14">
    <source>
        <dbReference type="EMBL" id="KAF2097059.1"/>
    </source>
</evidence>
<evidence type="ECO:0000259" key="11">
    <source>
        <dbReference type="Pfam" id="PF00117"/>
    </source>
</evidence>
<evidence type="ECO:0000256" key="9">
    <source>
        <dbReference type="ARBA" id="ARBA00031904"/>
    </source>
</evidence>
<dbReference type="Pfam" id="PF00425">
    <property type="entry name" value="Chorismate_bind"/>
    <property type="match status" value="1"/>
</dbReference>
<dbReference type="GO" id="GO:0008153">
    <property type="term" value="P:4-aminobenzoate biosynthetic process"/>
    <property type="evidence" value="ECO:0007669"/>
    <property type="project" value="TreeGrafter"/>
</dbReference>
<evidence type="ECO:0000313" key="15">
    <source>
        <dbReference type="Proteomes" id="UP000799772"/>
    </source>
</evidence>
<dbReference type="InterPro" id="IPR017926">
    <property type="entry name" value="GATASE"/>
</dbReference>
<protein>
    <recommendedName>
        <fullName evidence="4">aminodeoxychorismate synthase</fullName>
        <ecNumber evidence="4">2.6.1.85</ecNumber>
    </recommendedName>
    <alternativeName>
        <fullName evidence="8">Para-aminobenzoate synthase</fullName>
    </alternativeName>
    <alternativeName>
        <fullName evidence="9">p-aminobenzoic acid synthase</fullName>
    </alternativeName>
</protein>
<dbReference type="PANTHER" id="PTHR11236:SF18">
    <property type="entry name" value="AMINODEOXYCHORISMATE SYNTHASE"/>
    <property type="match status" value="1"/>
</dbReference>
<dbReference type="PANTHER" id="PTHR11236">
    <property type="entry name" value="AMINOBENZOATE/ANTHRANILATE SYNTHASE"/>
    <property type="match status" value="1"/>
</dbReference>
<comment type="similarity">
    <text evidence="3">In the C-terminal section; belongs to the anthranilate synthase component I family.</text>
</comment>
<evidence type="ECO:0000256" key="2">
    <source>
        <dbReference type="ARBA" id="ARBA00005009"/>
    </source>
</evidence>
<gene>
    <name evidence="14" type="ORF">NA57DRAFT_66764</name>
</gene>
<keyword evidence="5" id="KW-0808">Transferase</keyword>
<reference evidence="14" key="1">
    <citation type="journal article" date="2020" name="Stud. Mycol.">
        <title>101 Dothideomycetes genomes: a test case for predicting lifestyles and emergence of pathogens.</title>
        <authorList>
            <person name="Haridas S."/>
            <person name="Albert R."/>
            <person name="Binder M."/>
            <person name="Bloem J."/>
            <person name="Labutti K."/>
            <person name="Salamov A."/>
            <person name="Andreopoulos B."/>
            <person name="Baker S."/>
            <person name="Barry K."/>
            <person name="Bills G."/>
            <person name="Bluhm B."/>
            <person name="Cannon C."/>
            <person name="Castanera R."/>
            <person name="Culley D."/>
            <person name="Daum C."/>
            <person name="Ezra D."/>
            <person name="Gonzalez J."/>
            <person name="Henrissat B."/>
            <person name="Kuo A."/>
            <person name="Liang C."/>
            <person name="Lipzen A."/>
            <person name="Lutzoni F."/>
            <person name="Magnuson J."/>
            <person name="Mondo S."/>
            <person name="Nolan M."/>
            <person name="Ohm R."/>
            <person name="Pangilinan J."/>
            <person name="Park H.-J."/>
            <person name="Ramirez L."/>
            <person name="Alfaro M."/>
            <person name="Sun H."/>
            <person name="Tritt A."/>
            <person name="Yoshinaga Y."/>
            <person name="Zwiers L.-H."/>
            <person name="Turgeon B."/>
            <person name="Goodwin S."/>
            <person name="Spatafora J."/>
            <person name="Crous P."/>
            <person name="Grigoriev I."/>
        </authorList>
    </citation>
    <scope>NUCLEOTIDE SEQUENCE</scope>
    <source>
        <strain evidence="14">CBS 133067</strain>
    </source>
</reference>
<dbReference type="InterPro" id="IPR015890">
    <property type="entry name" value="Chorismate_C"/>
</dbReference>
<dbReference type="PROSITE" id="PS51273">
    <property type="entry name" value="GATASE_TYPE_1"/>
    <property type="match status" value="1"/>
</dbReference>
<sequence>MVVRNQNESQQPGQCSDGSQGQDKEEVEGPENRLRILFIDAYDSFSNNIIALLSECLDTTANPYSIKSIKINDREFFKKSRHAFHEYLANSFDAVVVGPGPGNPTKPSDVGIIRYLWSLSDERTLPVLGICLGFQCMCIAAGAGIRHLRKPRHGQITEVVHSNKSIFAGVGEIKATQYHSLHVGLDHDIQIKKEVKVNSDLWEPSDEFPLLEPLAWDSSDKPNGAVLMAAKLRGRPFWGVQYHPESICTNAEGKKIIDNWLREAKAWLRQNRPKGKAQAVRTGVSSPTSWKRAAPNDVSEDQGHAKKQQSGVDGNGMPLHKDTGRFSILGLVDEKTIKLHYYMSERRVVVTRGSEDDIIMEHTEVDFWSLLADFKSRFVADGGDDNVPFWGGCFMTVNYEACLETIGVNATEQEIKPRANQLTQPDITVVVILRSVVIDHQYKKVFVQSITPGDQKWLRRTGNKLKESMEVSEAKFERYYMRDMTGGRSTWNYGRVSTEEPQEEDYKGKVRQCQAYIQSGDSYELCLTDQTVVHVPQAGNVVAKDWQLYENLQKQNPAPFGAYVHLGAKGTGLTIISSSPERFFNWSRSGKCQFRPIKGTMRKTAGTTRRDADEFFQSVKERAELLMITDLMRHDLQGVLSDTAGAGTVKVPKVFHIEEHQTVYQQMSVITGNLRGTGKTGIDVLRASLPPGSMTGAPKKRSCELLQQIEGYRARGLYSGILGHFDVGGGGDFSVVIRTAVKWDEDTTMEEPRRPGCAPVAMGKWRIGAGGAVTALSTPKDEFEEMVVKRNSVLHPMLNLLQ</sequence>
<dbReference type="EMBL" id="ML978128">
    <property type="protein sequence ID" value="KAF2097059.1"/>
    <property type="molecule type" value="Genomic_DNA"/>
</dbReference>
<feature type="region of interest" description="Disordered" evidence="10">
    <location>
        <begin position="272"/>
        <end position="319"/>
    </location>
</feature>
<feature type="domain" description="Anthranilate synthase component I N-terminal" evidence="13">
    <location>
        <begin position="322"/>
        <end position="447"/>
    </location>
</feature>
<feature type="region of interest" description="Disordered" evidence="10">
    <location>
        <begin position="1"/>
        <end position="27"/>
    </location>
</feature>
<evidence type="ECO:0000256" key="4">
    <source>
        <dbReference type="ARBA" id="ARBA00013139"/>
    </source>
</evidence>
<comment type="catalytic activity">
    <reaction evidence="1">
        <text>chorismate + L-glutamine = 4-amino-4-deoxychorismate + L-glutamate</text>
        <dbReference type="Rhea" id="RHEA:11672"/>
        <dbReference type="ChEBI" id="CHEBI:29748"/>
        <dbReference type="ChEBI" id="CHEBI:29985"/>
        <dbReference type="ChEBI" id="CHEBI:58359"/>
        <dbReference type="ChEBI" id="CHEBI:58406"/>
        <dbReference type="EC" id="2.6.1.85"/>
    </reaction>
</comment>
<dbReference type="CDD" id="cd01743">
    <property type="entry name" value="GATase1_Anthranilate_Synthase"/>
    <property type="match status" value="1"/>
</dbReference>
<dbReference type="PRINTS" id="PR00096">
    <property type="entry name" value="GATASE"/>
</dbReference>
<keyword evidence="15" id="KW-1185">Reference proteome</keyword>
<dbReference type="PRINTS" id="PR00099">
    <property type="entry name" value="CPSGATASE"/>
</dbReference>
<comment type="caution">
    <text evidence="14">The sequence shown here is derived from an EMBL/GenBank/DDBJ whole genome shotgun (WGS) entry which is preliminary data.</text>
</comment>
<dbReference type="SUPFAM" id="SSF52317">
    <property type="entry name" value="Class I glutamine amidotransferase-like"/>
    <property type="match status" value="1"/>
</dbReference>
<dbReference type="Proteomes" id="UP000799772">
    <property type="component" value="Unassembled WGS sequence"/>
</dbReference>
<dbReference type="GO" id="GO:0005737">
    <property type="term" value="C:cytoplasm"/>
    <property type="evidence" value="ECO:0007669"/>
    <property type="project" value="TreeGrafter"/>
</dbReference>
<dbReference type="InterPro" id="IPR019999">
    <property type="entry name" value="Anth_synth_I-like"/>
</dbReference>
<evidence type="ECO:0000256" key="3">
    <source>
        <dbReference type="ARBA" id="ARBA00005970"/>
    </source>
</evidence>
<dbReference type="SUPFAM" id="SSF56322">
    <property type="entry name" value="ADC synthase"/>
    <property type="match status" value="1"/>
</dbReference>
<evidence type="ECO:0000256" key="5">
    <source>
        <dbReference type="ARBA" id="ARBA00022679"/>
    </source>
</evidence>
<proteinExistence type="inferred from homology"/>
<dbReference type="InterPro" id="IPR005801">
    <property type="entry name" value="ADC_synthase"/>
</dbReference>
<evidence type="ECO:0000256" key="10">
    <source>
        <dbReference type="SAM" id="MobiDB-lite"/>
    </source>
</evidence>
<dbReference type="InterPro" id="IPR006221">
    <property type="entry name" value="TrpG/PapA_dom"/>
</dbReference>
<organism evidence="14 15">
    <name type="scientific">Rhizodiscina lignyota</name>
    <dbReference type="NCBI Taxonomy" id="1504668"/>
    <lineage>
        <taxon>Eukaryota</taxon>
        <taxon>Fungi</taxon>
        <taxon>Dikarya</taxon>
        <taxon>Ascomycota</taxon>
        <taxon>Pezizomycotina</taxon>
        <taxon>Dothideomycetes</taxon>
        <taxon>Pleosporomycetidae</taxon>
        <taxon>Aulographales</taxon>
        <taxon>Rhizodiscinaceae</taxon>
        <taxon>Rhizodiscina</taxon>
    </lineage>
</organism>
<dbReference type="EC" id="2.6.1.85" evidence="4"/>
<evidence type="ECO:0000256" key="7">
    <source>
        <dbReference type="ARBA" id="ARBA00022962"/>
    </source>
</evidence>
<evidence type="ECO:0000256" key="8">
    <source>
        <dbReference type="ARBA" id="ARBA00031329"/>
    </source>
</evidence>
<comment type="pathway">
    <text evidence="2">Cofactor biosynthesis; tetrahydrofolate biosynthesis; 4-aminobenzoate from chorismate: step 1/2.</text>
</comment>
<feature type="compositionally biased region" description="Polar residues" evidence="10">
    <location>
        <begin position="1"/>
        <end position="21"/>
    </location>
</feature>
<feature type="domain" description="Glutamine amidotransferase" evidence="11">
    <location>
        <begin position="38"/>
        <end position="261"/>
    </location>
</feature>
<accession>A0A9P4M8Q5</accession>
<dbReference type="GO" id="GO:0046820">
    <property type="term" value="F:4-amino-4-deoxychorismate synthase activity"/>
    <property type="evidence" value="ECO:0007669"/>
    <property type="project" value="UniProtKB-EC"/>
</dbReference>
<dbReference type="AlphaFoldDB" id="A0A9P4M8Q5"/>
<evidence type="ECO:0000259" key="13">
    <source>
        <dbReference type="Pfam" id="PF04715"/>
    </source>
</evidence>
<dbReference type="GO" id="GO:0046656">
    <property type="term" value="P:folic acid biosynthetic process"/>
    <property type="evidence" value="ECO:0007669"/>
    <property type="project" value="UniProtKB-KW"/>
</dbReference>
<dbReference type="OrthoDB" id="64220at2759"/>
<evidence type="ECO:0000256" key="1">
    <source>
        <dbReference type="ARBA" id="ARBA00001000"/>
    </source>
</evidence>
<evidence type="ECO:0000256" key="6">
    <source>
        <dbReference type="ARBA" id="ARBA00022909"/>
    </source>
</evidence>
<evidence type="ECO:0000259" key="12">
    <source>
        <dbReference type="Pfam" id="PF00425"/>
    </source>
</evidence>
<dbReference type="Pfam" id="PF00117">
    <property type="entry name" value="GATase"/>
    <property type="match status" value="1"/>
</dbReference>
<dbReference type="Gene3D" id="3.40.50.880">
    <property type="match status" value="1"/>
</dbReference>
<name>A0A9P4M8Q5_9PEZI</name>
<dbReference type="Pfam" id="PF04715">
    <property type="entry name" value="Anth_synt_I_N"/>
    <property type="match status" value="1"/>
</dbReference>
<dbReference type="InterPro" id="IPR029062">
    <property type="entry name" value="Class_I_gatase-like"/>
</dbReference>
<keyword evidence="7" id="KW-0315">Glutamine amidotransferase</keyword>
<dbReference type="GO" id="GO:0000162">
    <property type="term" value="P:L-tryptophan biosynthetic process"/>
    <property type="evidence" value="ECO:0007669"/>
    <property type="project" value="TreeGrafter"/>
</dbReference>
<dbReference type="Gene3D" id="3.60.120.10">
    <property type="entry name" value="Anthranilate synthase"/>
    <property type="match status" value="1"/>
</dbReference>